<evidence type="ECO:0000313" key="3">
    <source>
        <dbReference type="EMBL" id="KRR22275.1"/>
    </source>
</evidence>
<organism evidence="3 4">
    <name type="scientific">Bradyrhizobium retamae</name>
    <dbReference type="NCBI Taxonomy" id="1300035"/>
    <lineage>
        <taxon>Bacteria</taxon>
        <taxon>Pseudomonadati</taxon>
        <taxon>Pseudomonadota</taxon>
        <taxon>Alphaproteobacteria</taxon>
        <taxon>Hyphomicrobiales</taxon>
        <taxon>Nitrobacteraceae</taxon>
        <taxon>Bradyrhizobium</taxon>
    </lineage>
</organism>
<dbReference type="PANTHER" id="PTHR31988:SF19">
    <property type="entry name" value="9-O-ACETYL-N-ACETYLNEURAMINIC ACID DEACETYLASE-RELATED"/>
    <property type="match status" value="1"/>
</dbReference>
<proteinExistence type="predicted"/>
<accession>A0A0R3MWY9</accession>
<name>A0A0R3MWY9_9BRAD</name>
<dbReference type="InterPro" id="IPR036514">
    <property type="entry name" value="SGNH_hydro_sf"/>
</dbReference>
<reference evidence="3 4" key="1">
    <citation type="submission" date="2014-03" db="EMBL/GenBank/DDBJ databases">
        <title>Bradyrhizobium valentinum sp. nov., isolated from effective nodules of Lupinus mariae-josephae, a lupine endemic of basic-lime soils in Eastern Spain.</title>
        <authorList>
            <person name="Duran D."/>
            <person name="Rey L."/>
            <person name="Navarro A."/>
            <person name="Busquets A."/>
            <person name="Imperial J."/>
            <person name="Ruiz-Argueso T."/>
        </authorList>
    </citation>
    <scope>NUCLEOTIDE SEQUENCE [LARGE SCALE GENOMIC DNA]</scope>
    <source>
        <strain evidence="3 4">Ro19</strain>
    </source>
</reference>
<dbReference type="SUPFAM" id="SSF52266">
    <property type="entry name" value="SGNH hydrolase"/>
    <property type="match status" value="1"/>
</dbReference>
<keyword evidence="4" id="KW-1185">Reference proteome</keyword>
<dbReference type="RefSeq" id="WP_057845348.1">
    <property type="nucleotide sequence ID" value="NZ_LLYA01000166.1"/>
</dbReference>
<keyword evidence="1" id="KW-0378">Hydrolase</keyword>
<evidence type="ECO:0000256" key="1">
    <source>
        <dbReference type="ARBA" id="ARBA00022801"/>
    </source>
</evidence>
<dbReference type="InterPro" id="IPR052940">
    <property type="entry name" value="Carb_Esterase_6"/>
</dbReference>
<dbReference type="PANTHER" id="PTHR31988">
    <property type="entry name" value="ESTERASE, PUTATIVE (DUF303)-RELATED"/>
    <property type="match status" value="1"/>
</dbReference>
<dbReference type="InterPro" id="IPR005181">
    <property type="entry name" value="SASA"/>
</dbReference>
<comment type="caution">
    <text evidence="3">The sequence shown here is derived from an EMBL/GenBank/DDBJ whole genome shotgun (WGS) entry which is preliminary data.</text>
</comment>
<gene>
    <name evidence="3" type="ORF">CQ13_29740</name>
</gene>
<dbReference type="Proteomes" id="UP000052023">
    <property type="component" value="Unassembled WGS sequence"/>
</dbReference>
<dbReference type="EMBL" id="LLYA01000166">
    <property type="protein sequence ID" value="KRR22275.1"/>
    <property type="molecule type" value="Genomic_DNA"/>
</dbReference>
<dbReference type="GO" id="GO:0016788">
    <property type="term" value="F:hydrolase activity, acting on ester bonds"/>
    <property type="evidence" value="ECO:0007669"/>
    <property type="project" value="UniProtKB-ARBA"/>
</dbReference>
<dbReference type="Pfam" id="PF03629">
    <property type="entry name" value="SASA"/>
    <property type="match status" value="1"/>
</dbReference>
<dbReference type="Gene3D" id="3.40.50.1110">
    <property type="entry name" value="SGNH hydrolase"/>
    <property type="match status" value="1"/>
</dbReference>
<evidence type="ECO:0000259" key="2">
    <source>
        <dbReference type="Pfam" id="PF03629"/>
    </source>
</evidence>
<dbReference type="AlphaFoldDB" id="A0A0R3MWY9"/>
<feature type="domain" description="Sialate O-acetylesterase" evidence="2">
    <location>
        <begin position="80"/>
        <end position="302"/>
    </location>
</feature>
<sequence>MQMSPVRFLLAILVLSATYLFGAYSARQQLFPFPFLQALKAGVAGRTAPEDLYTFDQTGRLVSGDQKKAVTCPKETNRTAVLLLIGQSNAGNHGGQRFRSEHGEKVVNFFDGRCYVAASPLLGSDGIGGEYWTQLGNLLLERGSFDQVVLAPVSISGSEVSRWGPGGDLNAIMTDTASHLQRQGHLVTHVLWVQGEIDYVKGTSEKDYRDRFLSLVDSLRSYNVAAPVYIGIATKCLGVTNGGTRSHSPDNAVARAQLALPESGANLRSGANSDALLDDLDRYDDCHFGSSGEQKVAKAWADLLSNAP</sequence>
<protein>
    <recommendedName>
        <fullName evidence="2">Sialate O-acetylesterase domain-containing protein</fullName>
    </recommendedName>
</protein>
<evidence type="ECO:0000313" key="4">
    <source>
        <dbReference type="Proteomes" id="UP000052023"/>
    </source>
</evidence>